<keyword evidence="8" id="KW-1185">Reference proteome</keyword>
<name>A0ABR2WKE3_9FUNG</name>
<evidence type="ECO:0000259" key="6">
    <source>
        <dbReference type="Pfam" id="PF01266"/>
    </source>
</evidence>
<evidence type="ECO:0000313" key="7">
    <source>
        <dbReference type="EMBL" id="KAK9761962.1"/>
    </source>
</evidence>
<sequence length="414" mass="47410">MPQMNPGDLYCKEAILRSDGKIPHILIIGGGVSGLTTAWALRKSGCKVTVIAKQYAPTQPGKEKIISEMAGGLWEWAPSVYGSSKEHLNDYENYKRWCQPSYVQFEKLHGKFGADVTGVRSRMSCFLFDKKIENIDESAKLKMLEIKEHCDGFYRGVEHLVEKYRINTNEDKLYNFKDGYEYFSYVIDPKKYLKWLRKHVQKQGVRLLKFEVVGNLLEEEENLLDMFQADVIVNCSGLASIDLCQDKQLIPTRSILLHAKNDGVKFPIIKSCVSIYKYDNGISPKSEASKCGDDRYMFMVPRNDKVVVVGGATELHNGEEAHSASEATDIIQKQIKRLYPQMQNAELLDYDYHIGVQKSRKHPRVGRDEDSNKIFHNYGHGYSRYSLSYGCALDIRKAIRKHFAEFKVKSHSHL</sequence>
<dbReference type="Gene3D" id="3.40.50.720">
    <property type="entry name" value="NAD(P)-binding Rossmann-like Domain"/>
    <property type="match status" value="1"/>
</dbReference>
<dbReference type="PANTHER" id="PTHR11530:SF25">
    <property type="entry name" value="FAD DEPENDENT OXIDOREDUCTASE DOMAIN-CONTAINING PROTEIN"/>
    <property type="match status" value="1"/>
</dbReference>
<evidence type="ECO:0000256" key="4">
    <source>
        <dbReference type="ARBA" id="ARBA00022827"/>
    </source>
</evidence>
<dbReference type="InterPro" id="IPR023209">
    <property type="entry name" value="DAO"/>
</dbReference>
<evidence type="ECO:0000256" key="2">
    <source>
        <dbReference type="ARBA" id="ARBA00006730"/>
    </source>
</evidence>
<dbReference type="Gene3D" id="3.30.9.10">
    <property type="entry name" value="D-Amino Acid Oxidase, subunit A, domain 2"/>
    <property type="match status" value="1"/>
</dbReference>
<keyword evidence="3" id="KW-0285">Flavoprotein</keyword>
<keyword evidence="5" id="KW-0560">Oxidoreductase</keyword>
<keyword evidence="4" id="KW-0274">FAD</keyword>
<comment type="caution">
    <text evidence="7">The sequence shown here is derived from an EMBL/GenBank/DDBJ whole genome shotgun (WGS) entry which is preliminary data.</text>
</comment>
<comment type="similarity">
    <text evidence="2">Belongs to the DAMOX/DASOX family.</text>
</comment>
<protein>
    <recommendedName>
        <fullName evidence="6">FAD dependent oxidoreductase domain-containing protein</fullName>
    </recommendedName>
</protein>
<comment type="cofactor">
    <cofactor evidence="1">
        <name>FAD</name>
        <dbReference type="ChEBI" id="CHEBI:57692"/>
    </cofactor>
</comment>
<organism evidence="7 8">
    <name type="scientific">Basidiobolus ranarum</name>
    <dbReference type="NCBI Taxonomy" id="34480"/>
    <lineage>
        <taxon>Eukaryota</taxon>
        <taxon>Fungi</taxon>
        <taxon>Fungi incertae sedis</taxon>
        <taxon>Zoopagomycota</taxon>
        <taxon>Entomophthoromycotina</taxon>
        <taxon>Basidiobolomycetes</taxon>
        <taxon>Basidiobolales</taxon>
        <taxon>Basidiobolaceae</taxon>
        <taxon>Basidiobolus</taxon>
    </lineage>
</organism>
<gene>
    <name evidence="7" type="ORF">K7432_012730</name>
</gene>
<proteinExistence type="inferred from homology"/>
<dbReference type="Pfam" id="PF01266">
    <property type="entry name" value="DAO"/>
    <property type="match status" value="1"/>
</dbReference>
<evidence type="ECO:0000256" key="5">
    <source>
        <dbReference type="ARBA" id="ARBA00023002"/>
    </source>
</evidence>
<feature type="domain" description="FAD dependent oxidoreductase" evidence="6">
    <location>
        <begin position="25"/>
        <end position="392"/>
    </location>
</feature>
<dbReference type="EMBL" id="JASJQH010001145">
    <property type="protein sequence ID" value="KAK9761962.1"/>
    <property type="molecule type" value="Genomic_DNA"/>
</dbReference>
<dbReference type="SUPFAM" id="SSF51971">
    <property type="entry name" value="Nucleotide-binding domain"/>
    <property type="match status" value="1"/>
</dbReference>
<reference evidence="7 8" key="1">
    <citation type="submission" date="2023-04" db="EMBL/GenBank/DDBJ databases">
        <title>Genome of Basidiobolus ranarum AG-B5.</title>
        <authorList>
            <person name="Stajich J.E."/>
            <person name="Carter-House D."/>
            <person name="Gryganskyi A."/>
        </authorList>
    </citation>
    <scope>NUCLEOTIDE SEQUENCE [LARGE SCALE GENOMIC DNA]</scope>
    <source>
        <strain evidence="7 8">AG-B5</strain>
    </source>
</reference>
<dbReference type="PANTHER" id="PTHR11530">
    <property type="entry name" value="D-AMINO ACID OXIDASE"/>
    <property type="match status" value="1"/>
</dbReference>
<accession>A0ABR2WKE3</accession>
<dbReference type="InterPro" id="IPR006076">
    <property type="entry name" value="FAD-dep_OxRdtase"/>
</dbReference>
<evidence type="ECO:0000256" key="3">
    <source>
        <dbReference type="ARBA" id="ARBA00022630"/>
    </source>
</evidence>
<dbReference type="Proteomes" id="UP001479436">
    <property type="component" value="Unassembled WGS sequence"/>
</dbReference>
<evidence type="ECO:0000256" key="1">
    <source>
        <dbReference type="ARBA" id="ARBA00001974"/>
    </source>
</evidence>
<evidence type="ECO:0000313" key="8">
    <source>
        <dbReference type="Proteomes" id="UP001479436"/>
    </source>
</evidence>